<accession>S3C192</accession>
<protein>
    <submittedName>
        <fullName evidence="1">Uncharacterized protein</fullName>
    </submittedName>
</protein>
<name>S3C192_9BURK</name>
<dbReference type="Proteomes" id="UP000014400">
    <property type="component" value="Unassembled WGS sequence"/>
</dbReference>
<evidence type="ECO:0000313" key="2">
    <source>
        <dbReference type="Proteomes" id="UP000014400"/>
    </source>
</evidence>
<dbReference type="PATRIC" id="fig|1203554.3.peg.828"/>
<gene>
    <name evidence="1" type="ORF">HMPREF1476_00822</name>
</gene>
<keyword evidence="2" id="KW-1185">Reference proteome</keyword>
<evidence type="ECO:0000313" key="1">
    <source>
        <dbReference type="EMBL" id="EPE00093.1"/>
    </source>
</evidence>
<reference evidence="1 2" key="1">
    <citation type="submission" date="2013-04" db="EMBL/GenBank/DDBJ databases">
        <title>The Genome Sequence of Sutterella wadsworthensis HGA0223.</title>
        <authorList>
            <consortium name="The Broad Institute Genomics Platform"/>
            <person name="Earl A."/>
            <person name="Ward D."/>
            <person name="Feldgarden M."/>
            <person name="Gevers D."/>
            <person name="Schmidt T.M."/>
            <person name="Dover J."/>
            <person name="Dai D."/>
            <person name="Walker B."/>
            <person name="Young S."/>
            <person name="Zeng Q."/>
            <person name="Gargeya S."/>
            <person name="Fitzgerald M."/>
            <person name="Haas B."/>
            <person name="Abouelleil A."/>
            <person name="Allen A.W."/>
            <person name="Alvarado L."/>
            <person name="Arachchi H.M."/>
            <person name="Berlin A.M."/>
            <person name="Chapman S.B."/>
            <person name="Gainer-Dewar J."/>
            <person name="Goldberg J."/>
            <person name="Griggs A."/>
            <person name="Gujja S."/>
            <person name="Hansen M."/>
            <person name="Howarth C."/>
            <person name="Imamovic A."/>
            <person name="Ireland A."/>
            <person name="Larimer J."/>
            <person name="McCowan C."/>
            <person name="Murphy C."/>
            <person name="Pearson M."/>
            <person name="Poon T.W."/>
            <person name="Priest M."/>
            <person name="Roberts A."/>
            <person name="Saif S."/>
            <person name="Shea T."/>
            <person name="Sisk P."/>
            <person name="Sykes S."/>
            <person name="Wortman J."/>
            <person name="Nusbaum C."/>
            <person name="Birren B."/>
        </authorList>
    </citation>
    <scope>NUCLEOTIDE SEQUENCE [LARGE SCALE GENOMIC DNA]</scope>
    <source>
        <strain evidence="1 2">HGA0223</strain>
    </source>
</reference>
<dbReference type="RefSeq" id="WP_016474150.1">
    <property type="nucleotide sequence ID" value="NZ_KE150480.1"/>
</dbReference>
<dbReference type="AlphaFoldDB" id="S3C192"/>
<organism evidence="1 2">
    <name type="scientific">Sutterella wadsworthensis HGA0223</name>
    <dbReference type="NCBI Taxonomy" id="1203554"/>
    <lineage>
        <taxon>Bacteria</taxon>
        <taxon>Pseudomonadati</taxon>
        <taxon>Pseudomonadota</taxon>
        <taxon>Betaproteobacteria</taxon>
        <taxon>Burkholderiales</taxon>
        <taxon>Sutterellaceae</taxon>
        <taxon>Sutterella</taxon>
    </lineage>
</organism>
<dbReference type="EMBL" id="ATCF01000012">
    <property type="protein sequence ID" value="EPE00093.1"/>
    <property type="molecule type" value="Genomic_DNA"/>
</dbReference>
<comment type="caution">
    <text evidence="1">The sequence shown here is derived from an EMBL/GenBank/DDBJ whole genome shotgun (WGS) entry which is preliminary data.</text>
</comment>
<dbReference type="HOGENOM" id="CLU_1569882_0_0_4"/>
<proteinExistence type="predicted"/>
<dbReference type="eggNOG" id="ENOG5030YG5">
    <property type="taxonomic scope" value="Bacteria"/>
</dbReference>
<sequence>MTNKISSASQTVRAFNVGTLGDCSAWDDNLGAAPLEWLPAEEAPSFMSGTGSDEVCESGIGFAREREGCCMCSFGFDAVGVRNGDSELLESMRDRNVRHASGEIDLWKSSVGNDELDSDKQSFWVQNGIGRRFLSPDVFSDGLYTGGESFWSRLSGSSAEWLRKFGFYKK</sequence>